<organism evidence="4">
    <name type="scientific">marine metagenome</name>
    <dbReference type="NCBI Taxonomy" id="408172"/>
    <lineage>
        <taxon>unclassified sequences</taxon>
        <taxon>metagenomes</taxon>
        <taxon>ecological metagenomes</taxon>
    </lineage>
</organism>
<dbReference type="PANTHER" id="PTHR22604">
    <property type="entry name" value="OXIDOREDUCTASES"/>
    <property type="match status" value="1"/>
</dbReference>
<gene>
    <name evidence="4" type="ORF">METZ01_LOCUS376294</name>
</gene>
<dbReference type="EMBL" id="UINC01137852">
    <property type="protein sequence ID" value="SVD23440.1"/>
    <property type="molecule type" value="Genomic_DNA"/>
</dbReference>
<dbReference type="InterPro" id="IPR036291">
    <property type="entry name" value="NAD(P)-bd_dom_sf"/>
</dbReference>
<evidence type="ECO:0000256" key="1">
    <source>
        <dbReference type="ARBA" id="ARBA00010928"/>
    </source>
</evidence>
<accession>A0A382TN12</accession>
<proteinExistence type="inferred from homology"/>
<feature type="domain" description="Gfo/Idh/MocA-like oxidoreductase N-terminal" evidence="3">
    <location>
        <begin position="3"/>
        <end position="119"/>
    </location>
</feature>
<dbReference type="AlphaFoldDB" id="A0A382TN12"/>
<name>A0A382TN12_9ZZZZ</name>
<dbReference type="Pfam" id="PF01408">
    <property type="entry name" value="GFO_IDH_MocA"/>
    <property type="match status" value="1"/>
</dbReference>
<evidence type="ECO:0000259" key="3">
    <source>
        <dbReference type="Pfam" id="PF01408"/>
    </source>
</evidence>
<reference evidence="4" key="1">
    <citation type="submission" date="2018-05" db="EMBL/GenBank/DDBJ databases">
        <authorList>
            <person name="Lanie J.A."/>
            <person name="Ng W.-L."/>
            <person name="Kazmierczak K.M."/>
            <person name="Andrzejewski T.M."/>
            <person name="Davidsen T.M."/>
            <person name="Wayne K.J."/>
            <person name="Tettelin H."/>
            <person name="Glass J.I."/>
            <person name="Rusch D."/>
            <person name="Podicherti R."/>
            <person name="Tsui H.-C.T."/>
            <person name="Winkler M.E."/>
        </authorList>
    </citation>
    <scope>NUCLEOTIDE SEQUENCE</scope>
</reference>
<dbReference type="GO" id="GO:0016491">
    <property type="term" value="F:oxidoreductase activity"/>
    <property type="evidence" value="ECO:0007669"/>
    <property type="project" value="UniProtKB-KW"/>
</dbReference>
<evidence type="ECO:0000313" key="4">
    <source>
        <dbReference type="EMBL" id="SVD23440.1"/>
    </source>
</evidence>
<dbReference type="PANTHER" id="PTHR22604:SF105">
    <property type="entry name" value="TRANS-1,2-DIHYDROBENZENE-1,2-DIOL DEHYDROGENASE"/>
    <property type="match status" value="1"/>
</dbReference>
<dbReference type="Gene3D" id="3.40.50.720">
    <property type="entry name" value="NAD(P)-binding Rossmann-like Domain"/>
    <property type="match status" value="1"/>
</dbReference>
<comment type="similarity">
    <text evidence="1">Belongs to the Gfo/Idh/MocA family.</text>
</comment>
<dbReference type="InterPro" id="IPR050984">
    <property type="entry name" value="Gfo/Idh/MocA_domain"/>
</dbReference>
<dbReference type="InterPro" id="IPR000683">
    <property type="entry name" value="Gfo/Idh/MocA-like_OxRdtase_N"/>
</dbReference>
<protein>
    <recommendedName>
        <fullName evidence="3">Gfo/Idh/MocA-like oxidoreductase N-terminal domain-containing protein</fullName>
    </recommendedName>
</protein>
<keyword evidence="2" id="KW-0560">Oxidoreductase</keyword>
<feature type="non-terminal residue" evidence="4">
    <location>
        <position position="156"/>
    </location>
</feature>
<dbReference type="Gene3D" id="3.30.360.10">
    <property type="entry name" value="Dihydrodipicolinate Reductase, domain 2"/>
    <property type="match status" value="1"/>
</dbReference>
<dbReference type="SUPFAM" id="SSF51735">
    <property type="entry name" value="NAD(P)-binding Rossmann-fold domains"/>
    <property type="match status" value="1"/>
</dbReference>
<sequence>MTRFGILGAARIAPQAVIDPAKENPLVEIQCIAARDVSRAQIFADDHCIPDVHDHYQQVIADPAINAVYVPLPISGHHEWTIKALHAGKHVLCEKSLALNEAQAIEMQAAARSTGLVLMDAFHYRYHPLFIRAVEIVQSGVLGKLSMIEADFHVKG</sequence>
<evidence type="ECO:0000256" key="2">
    <source>
        <dbReference type="ARBA" id="ARBA00023002"/>
    </source>
</evidence>
<dbReference type="GO" id="GO:0000166">
    <property type="term" value="F:nucleotide binding"/>
    <property type="evidence" value="ECO:0007669"/>
    <property type="project" value="InterPro"/>
</dbReference>